<protein>
    <submittedName>
        <fullName evidence="5">SCO family protein</fullName>
    </submittedName>
</protein>
<evidence type="ECO:0000259" key="4">
    <source>
        <dbReference type="PROSITE" id="PS51352"/>
    </source>
</evidence>
<evidence type="ECO:0000256" key="2">
    <source>
        <dbReference type="ARBA" id="ARBA00023008"/>
    </source>
</evidence>
<dbReference type="SUPFAM" id="SSF52833">
    <property type="entry name" value="Thioredoxin-like"/>
    <property type="match status" value="1"/>
</dbReference>
<keyword evidence="3" id="KW-0732">Signal</keyword>
<dbReference type="RefSeq" id="WP_199051609.1">
    <property type="nucleotide sequence ID" value="NZ_JAELXT010000046.1"/>
</dbReference>
<comment type="caution">
    <text evidence="5">The sequence shown here is derived from an EMBL/GenBank/DDBJ whole genome shotgun (WGS) entry which is preliminary data.</text>
</comment>
<evidence type="ECO:0000313" key="6">
    <source>
        <dbReference type="Proteomes" id="UP000620670"/>
    </source>
</evidence>
<dbReference type="Gene3D" id="3.40.30.10">
    <property type="entry name" value="Glutaredoxin"/>
    <property type="match status" value="1"/>
</dbReference>
<sequence length="229" mass="25873">MPSLLAVAAAVALASLTANPASAHSLDSLQGEMHKKERYFEVKDRPAPEFTLRDAKGNDHRLSALRGKVVIVNFIYLGCTDVCPLHTEKIAEIQGMVNSTPMRDQVQFLTITTDPDRDKPEVLSDFGAERGLDLRNWSFLTTTPGMPEDATRKLAEQFGHKFTKTADGMQMHGIVTHVIDREGRWRANFHGLQFEPTNLVVYINALVNDRDRHDVERSPSLWERLRSFF</sequence>
<reference evidence="6" key="1">
    <citation type="submission" date="2020-12" db="EMBL/GenBank/DDBJ databases">
        <title>Hymenobacter sp.</title>
        <authorList>
            <person name="Kim M.K."/>
        </authorList>
    </citation>
    <scope>NUCLEOTIDE SEQUENCE [LARGE SCALE GENOMIC DNA]</scope>
    <source>
        <strain evidence="6">BT325</strain>
    </source>
</reference>
<evidence type="ECO:0000313" key="5">
    <source>
        <dbReference type="EMBL" id="MBJ6128334.1"/>
    </source>
</evidence>
<keyword evidence="6" id="KW-1185">Reference proteome</keyword>
<dbReference type="PANTHER" id="PTHR12151">
    <property type="entry name" value="ELECTRON TRANSPORT PROTIN SCO1/SENC FAMILY MEMBER"/>
    <property type="match status" value="1"/>
</dbReference>
<name>A0ABS0Y7P3_9HYPH</name>
<organism evidence="5 6">
    <name type="scientific">Microvirga splendida</name>
    <dbReference type="NCBI Taxonomy" id="2795727"/>
    <lineage>
        <taxon>Bacteria</taxon>
        <taxon>Pseudomonadati</taxon>
        <taxon>Pseudomonadota</taxon>
        <taxon>Alphaproteobacteria</taxon>
        <taxon>Hyphomicrobiales</taxon>
        <taxon>Methylobacteriaceae</taxon>
        <taxon>Microvirga</taxon>
    </lineage>
</organism>
<dbReference type="Proteomes" id="UP000620670">
    <property type="component" value="Unassembled WGS sequence"/>
</dbReference>
<dbReference type="Pfam" id="PF02630">
    <property type="entry name" value="SCO1-SenC"/>
    <property type="match status" value="1"/>
</dbReference>
<feature type="signal peptide" evidence="3">
    <location>
        <begin position="1"/>
        <end position="23"/>
    </location>
</feature>
<dbReference type="PROSITE" id="PS51352">
    <property type="entry name" value="THIOREDOXIN_2"/>
    <property type="match status" value="1"/>
</dbReference>
<accession>A0ABS0Y7P3</accession>
<dbReference type="InterPro" id="IPR003782">
    <property type="entry name" value="SCO1/SenC"/>
</dbReference>
<keyword evidence="2" id="KW-0186">Copper</keyword>
<feature type="domain" description="Thioredoxin" evidence="4">
    <location>
        <begin position="41"/>
        <end position="208"/>
    </location>
</feature>
<proteinExistence type="inferred from homology"/>
<dbReference type="CDD" id="cd02968">
    <property type="entry name" value="SCO"/>
    <property type="match status" value="1"/>
</dbReference>
<dbReference type="InterPro" id="IPR013766">
    <property type="entry name" value="Thioredoxin_domain"/>
</dbReference>
<evidence type="ECO:0000256" key="1">
    <source>
        <dbReference type="ARBA" id="ARBA00010996"/>
    </source>
</evidence>
<dbReference type="EMBL" id="JAELXT010000046">
    <property type="protein sequence ID" value="MBJ6128334.1"/>
    <property type="molecule type" value="Genomic_DNA"/>
</dbReference>
<dbReference type="InterPro" id="IPR036249">
    <property type="entry name" value="Thioredoxin-like_sf"/>
</dbReference>
<evidence type="ECO:0000256" key="3">
    <source>
        <dbReference type="SAM" id="SignalP"/>
    </source>
</evidence>
<gene>
    <name evidence="5" type="ORF">JAO75_23320</name>
</gene>
<dbReference type="PANTHER" id="PTHR12151:SF25">
    <property type="entry name" value="LINALOOL DEHYDRATASE_ISOMERASE DOMAIN-CONTAINING PROTEIN"/>
    <property type="match status" value="1"/>
</dbReference>
<feature type="chain" id="PRO_5045171339" evidence="3">
    <location>
        <begin position="24"/>
        <end position="229"/>
    </location>
</feature>
<comment type="similarity">
    <text evidence="1">Belongs to the SCO1/2 family.</text>
</comment>